<reference evidence="2" key="1">
    <citation type="submission" date="2013-06" db="EMBL/GenBank/DDBJ databases">
        <authorList>
            <person name="Zhao Q."/>
        </authorList>
    </citation>
    <scope>NUCLEOTIDE SEQUENCE</scope>
    <source>
        <strain evidence="2">cv. W1943</strain>
    </source>
</reference>
<evidence type="ECO:0000313" key="2">
    <source>
        <dbReference type="Proteomes" id="UP000008022"/>
    </source>
</evidence>
<name>A0A0E0NA37_ORYRU</name>
<accession>A0A0E0NA37</accession>
<dbReference type="EnsemblPlants" id="ORUFI02G04500.3">
    <property type="protein sequence ID" value="ORUFI02G04500.3"/>
    <property type="gene ID" value="ORUFI02G04500"/>
</dbReference>
<dbReference type="AlphaFoldDB" id="A0A0E0NA37"/>
<protein>
    <submittedName>
        <fullName evidence="1">Uncharacterized protein</fullName>
    </submittedName>
</protein>
<sequence length="222" mass="24104">MLLDDTNPSNGSSPDSELCERLSCSRPVRLPRDGEICPSRALEASKISAILMSALQVMPSHVQQFVPFRHDAERPPSPERPARNWRRTLFSWSMQESVEEAKHSTVSRANPSKSVGNLLLILLHGKWKGLMCSALVDAGAGGQDTGPAPVILPCRALGKLQRSKLKSFGGICPEELLKLKKSTVSDFSWPTSEGIAPVSLLFPRFSIAGRALVIPYVSDGSS</sequence>
<evidence type="ECO:0000313" key="1">
    <source>
        <dbReference type="EnsemblPlants" id="ORUFI02G04500.3"/>
    </source>
</evidence>
<dbReference type="Proteomes" id="UP000008022">
    <property type="component" value="Unassembled WGS sequence"/>
</dbReference>
<proteinExistence type="predicted"/>
<keyword evidence="2" id="KW-1185">Reference proteome</keyword>
<reference evidence="1" key="2">
    <citation type="submission" date="2015-06" db="UniProtKB">
        <authorList>
            <consortium name="EnsemblPlants"/>
        </authorList>
    </citation>
    <scope>IDENTIFICATION</scope>
</reference>
<dbReference type="Gramene" id="ORUFI02G04500.3">
    <property type="protein sequence ID" value="ORUFI02G04500.3"/>
    <property type="gene ID" value="ORUFI02G04500"/>
</dbReference>
<organism evidence="1 2">
    <name type="scientific">Oryza rufipogon</name>
    <name type="common">Brownbeard rice</name>
    <name type="synonym">Asian wild rice</name>
    <dbReference type="NCBI Taxonomy" id="4529"/>
    <lineage>
        <taxon>Eukaryota</taxon>
        <taxon>Viridiplantae</taxon>
        <taxon>Streptophyta</taxon>
        <taxon>Embryophyta</taxon>
        <taxon>Tracheophyta</taxon>
        <taxon>Spermatophyta</taxon>
        <taxon>Magnoliopsida</taxon>
        <taxon>Liliopsida</taxon>
        <taxon>Poales</taxon>
        <taxon>Poaceae</taxon>
        <taxon>BOP clade</taxon>
        <taxon>Oryzoideae</taxon>
        <taxon>Oryzeae</taxon>
        <taxon>Oryzinae</taxon>
        <taxon>Oryza</taxon>
    </lineage>
</organism>